<dbReference type="AlphaFoldDB" id="A0A4R2FDA1"/>
<evidence type="ECO:0008006" key="4">
    <source>
        <dbReference type="Google" id="ProtNLM"/>
    </source>
</evidence>
<comment type="caution">
    <text evidence="2">The sequence shown here is derived from an EMBL/GenBank/DDBJ whole genome shotgun (WGS) entry which is preliminary data.</text>
</comment>
<evidence type="ECO:0000313" key="2">
    <source>
        <dbReference type="EMBL" id="TCN82595.1"/>
    </source>
</evidence>
<feature type="region of interest" description="Disordered" evidence="1">
    <location>
        <begin position="45"/>
        <end position="66"/>
    </location>
</feature>
<dbReference type="RefSeq" id="WP_133039429.1">
    <property type="nucleotide sequence ID" value="NZ_SLWF01000018.1"/>
</dbReference>
<proteinExistence type="predicted"/>
<evidence type="ECO:0000256" key="1">
    <source>
        <dbReference type="SAM" id="MobiDB-lite"/>
    </source>
</evidence>
<protein>
    <recommendedName>
        <fullName evidence="4">Lipoprotein</fullName>
    </recommendedName>
</protein>
<reference evidence="2 3" key="1">
    <citation type="submission" date="2019-03" db="EMBL/GenBank/DDBJ databases">
        <title>Freshwater and sediment microbial communities from various areas in North America, analyzing microbe dynamics in response to fracking.</title>
        <authorList>
            <person name="Lamendella R."/>
        </authorList>
    </citation>
    <scope>NUCLEOTIDE SEQUENCE [LARGE SCALE GENOMIC DNA]</scope>
    <source>
        <strain evidence="2 3">74A</strain>
    </source>
</reference>
<keyword evidence="3" id="KW-1185">Reference proteome</keyword>
<dbReference type="EMBL" id="SLWF01000018">
    <property type="protein sequence ID" value="TCN82595.1"/>
    <property type="molecule type" value="Genomic_DNA"/>
</dbReference>
<organism evidence="2 3">
    <name type="scientific">Shewanella fodinae</name>
    <dbReference type="NCBI Taxonomy" id="552357"/>
    <lineage>
        <taxon>Bacteria</taxon>
        <taxon>Pseudomonadati</taxon>
        <taxon>Pseudomonadota</taxon>
        <taxon>Gammaproteobacteria</taxon>
        <taxon>Alteromonadales</taxon>
        <taxon>Shewanellaceae</taxon>
        <taxon>Shewanella</taxon>
    </lineage>
</organism>
<accession>A0A4R2FDA1</accession>
<name>A0A4R2FDA1_9GAMM</name>
<gene>
    <name evidence="2" type="ORF">EDC91_11863</name>
</gene>
<dbReference type="Proteomes" id="UP000294832">
    <property type="component" value="Unassembled WGS sequence"/>
</dbReference>
<evidence type="ECO:0000313" key="3">
    <source>
        <dbReference type="Proteomes" id="UP000294832"/>
    </source>
</evidence>
<feature type="compositionally biased region" description="Polar residues" evidence="1">
    <location>
        <begin position="56"/>
        <end position="66"/>
    </location>
</feature>
<dbReference type="PROSITE" id="PS51257">
    <property type="entry name" value="PROKAR_LIPOPROTEIN"/>
    <property type="match status" value="1"/>
</dbReference>
<sequence>MKFLSVVLGFIMVSGCSWHGTRVRAQVSPHGTAVVVNGKTKDGDIKVSDIPKTEHQLSNSKEAGKS</sequence>
<feature type="compositionally biased region" description="Basic and acidic residues" evidence="1">
    <location>
        <begin position="45"/>
        <end position="55"/>
    </location>
</feature>